<dbReference type="PROSITE" id="PS50112">
    <property type="entry name" value="PAS"/>
    <property type="match status" value="1"/>
</dbReference>
<dbReference type="Proteomes" id="UP000232638">
    <property type="component" value="Chromosome"/>
</dbReference>
<dbReference type="InterPro" id="IPR000014">
    <property type="entry name" value="PAS"/>
</dbReference>
<keyword evidence="4" id="KW-0812">Transmembrane</keyword>
<dbReference type="InterPro" id="IPR043128">
    <property type="entry name" value="Rev_trsase/Diguanyl_cyclase"/>
</dbReference>
<comment type="cofactor">
    <cofactor evidence="1">
        <name>Mg(2+)</name>
        <dbReference type="ChEBI" id="CHEBI:18420"/>
    </cofactor>
</comment>
<evidence type="ECO:0000256" key="4">
    <source>
        <dbReference type="SAM" id="Phobius"/>
    </source>
</evidence>
<feature type="transmembrane region" description="Helical" evidence="4">
    <location>
        <begin position="66"/>
        <end position="84"/>
    </location>
</feature>
<dbReference type="EC" id="2.7.7.65" evidence="2"/>
<dbReference type="PROSITE" id="PS50887">
    <property type="entry name" value="GGDEF"/>
    <property type="match status" value="1"/>
</dbReference>
<evidence type="ECO:0000256" key="3">
    <source>
        <dbReference type="ARBA" id="ARBA00034247"/>
    </source>
</evidence>
<feature type="transmembrane region" description="Helical" evidence="4">
    <location>
        <begin position="182"/>
        <end position="204"/>
    </location>
</feature>
<gene>
    <name evidence="8" type="ORF">THSYN_04100</name>
</gene>
<accession>A0A2K8U3Q7</accession>
<feature type="domain" description="PAS" evidence="5">
    <location>
        <begin position="375"/>
        <end position="448"/>
    </location>
</feature>
<feature type="transmembrane region" description="Helical" evidence="4">
    <location>
        <begin position="219"/>
        <end position="239"/>
    </location>
</feature>
<dbReference type="InterPro" id="IPR029787">
    <property type="entry name" value="Nucleotide_cyclase"/>
</dbReference>
<dbReference type="AlphaFoldDB" id="A0A2K8U3Q7"/>
<dbReference type="Pfam" id="PF00989">
    <property type="entry name" value="PAS"/>
    <property type="match status" value="1"/>
</dbReference>
<evidence type="ECO:0000259" key="6">
    <source>
        <dbReference type="PROSITE" id="PS50113"/>
    </source>
</evidence>
<sequence length="663" mass="72323">MSLRSVDSVWPVNHTQAGPSPGELRWMTLMNIDLRTLAILLALTNLLQVLALFAQYRLNNSYSGPGWWTAGTALVALGFASAFLQDNSTIGSIAIVAASALFSSGMALYYVGLLRFLGRRERPWPLILFCTAVTLVAAYFTYIDVNVAARLINLALAMALLSFLNVHAILANRTRSIATSAYSVALVFLVQGLVLIGVALAAAFSDAEGLYIASPAHTALYLDGLMVSVLLTAYFIIMINQRLNAETREAKETVEFIFNASPDPVVLTRLADGAVVTANDGFAAQSGYAGAEAMGMTTLEMNLWKNPVDRERLVGALHEHGHCDNLEVVLLRKDGSEFTGLLSAKITQMKGVPHIVTVIRDVSARKRAEEAQRRSQELLTLFIRQSPIYAFIKEVTPTGSRVLHVSDNFQQLLGSSVSDMLGKTMSELFPPEFAATMTADDRAVIANGLVLKQDEDFNGRHYTSIKFPIIQGERVLLAGYTIDITERKRLEAQLRQQATTDDLTGVANRRHFLELAQTETSRALRYQHPLALALIDIDHFKKINDAHGHAAGDQALLLLADICRRNIRDIDVFARFGGDEFAVLLPETSREEAGAVMQRVCLAVAARRPDLGRGPVAITISAGIAGLASDGDSLDALLRRADQALYQAKEAGRNRVMTEPASE</sequence>
<dbReference type="Gene3D" id="3.30.70.270">
    <property type="match status" value="1"/>
</dbReference>
<dbReference type="EMBL" id="CP020370">
    <property type="protein sequence ID" value="AUB80224.1"/>
    <property type="molecule type" value="Genomic_DNA"/>
</dbReference>
<dbReference type="OrthoDB" id="9812260at2"/>
<dbReference type="GO" id="GO:0005886">
    <property type="term" value="C:plasma membrane"/>
    <property type="evidence" value="ECO:0007669"/>
    <property type="project" value="TreeGrafter"/>
</dbReference>
<feature type="transmembrane region" description="Helical" evidence="4">
    <location>
        <begin position="90"/>
        <end position="112"/>
    </location>
</feature>
<reference evidence="8 9" key="1">
    <citation type="submission" date="2017-03" db="EMBL/GenBank/DDBJ databases">
        <title>Complete genome sequence of Candidatus 'Thiodictyon syntrophicum' sp. nov. strain Cad16T, a photolithoautotroph purple sulfur bacterium isolated from an alpine meromictic lake.</title>
        <authorList>
            <person name="Luedin S.M."/>
            <person name="Pothier J.F."/>
            <person name="Danza F."/>
            <person name="Storelli N."/>
            <person name="Wittwer M."/>
            <person name="Tonolla M."/>
        </authorList>
    </citation>
    <scope>NUCLEOTIDE SEQUENCE [LARGE SCALE GENOMIC DNA]</scope>
    <source>
        <strain evidence="8 9">Cad16T</strain>
    </source>
</reference>
<feature type="domain" description="GGDEF" evidence="7">
    <location>
        <begin position="528"/>
        <end position="661"/>
    </location>
</feature>
<dbReference type="FunFam" id="3.30.70.270:FF:000001">
    <property type="entry name" value="Diguanylate cyclase domain protein"/>
    <property type="match status" value="1"/>
</dbReference>
<proteinExistence type="predicted"/>
<dbReference type="NCBIfam" id="TIGR00254">
    <property type="entry name" value="GGDEF"/>
    <property type="match status" value="1"/>
</dbReference>
<dbReference type="Gene3D" id="3.30.450.20">
    <property type="entry name" value="PAS domain"/>
    <property type="match status" value="2"/>
</dbReference>
<dbReference type="InterPro" id="IPR000160">
    <property type="entry name" value="GGDEF_dom"/>
</dbReference>
<dbReference type="GO" id="GO:0052621">
    <property type="term" value="F:diguanylate cyclase activity"/>
    <property type="evidence" value="ECO:0007669"/>
    <property type="project" value="UniProtKB-EC"/>
</dbReference>
<name>A0A2K8U3Q7_9GAMM</name>
<comment type="catalytic activity">
    <reaction evidence="3">
        <text>2 GTP = 3',3'-c-di-GMP + 2 diphosphate</text>
        <dbReference type="Rhea" id="RHEA:24898"/>
        <dbReference type="ChEBI" id="CHEBI:33019"/>
        <dbReference type="ChEBI" id="CHEBI:37565"/>
        <dbReference type="ChEBI" id="CHEBI:58805"/>
        <dbReference type="EC" id="2.7.7.65"/>
    </reaction>
</comment>
<evidence type="ECO:0000313" key="8">
    <source>
        <dbReference type="EMBL" id="AUB80224.1"/>
    </source>
</evidence>
<dbReference type="PANTHER" id="PTHR45138">
    <property type="entry name" value="REGULATORY COMPONENTS OF SENSORY TRANSDUCTION SYSTEM"/>
    <property type="match status" value="1"/>
</dbReference>
<dbReference type="Pfam" id="PF08448">
    <property type="entry name" value="PAS_4"/>
    <property type="match status" value="1"/>
</dbReference>
<dbReference type="SMART" id="SM00091">
    <property type="entry name" value="PAS"/>
    <property type="match status" value="2"/>
</dbReference>
<evidence type="ECO:0000259" key="5">
    <source>
        <dbReference type="PROSITE" id="PS50112"/>
    </source>
</evidence>
<dbReference type="CDD" id="cd01949">
    <property type="entry name" value="GGDEF"/>
    <property type="match status" value="1"/>
</dbReference>
<dbReference type="GO" id="GO:1902201">
    <property type="term" value="P:negative regulation of bacterial-type flagellum-dependent cell motility"/>
    <property type="evidence" value="ECO:0007669"/>
    <property type="project" value="TreeGrafter"/>
</dbReference>
<dbReference type="InterPro" id="IPR000700">
    <property type="entry name" value="PAS-assoc_C"/>
</dbReference>
<dbReference type="CDD" id="cd00130">
    <property type="entry name" value="PAS"/>
    <property type="match status" value="2"/>
</dbReference>
<evidence type="ECO:0000259" key="7">
    <source>
        <dbReference type="PROSITE" id="PS50887"/>
    </source>
</evidence>
<dbReference type="InterPro" id="IPR035965">
    <property type="entry name" value="PAS-like_dom_sf"/>
</dbReference>
<feature type="transmembrane region" description="Helical" evidence="4">
    <location>
        <begin position="34"/>
        <end position="54"/>
    </location>
</feature>
<keyword evidence="9" id="KW-1185">Reference proteome</keyword>
<dbReference type="GO" id="GO:0043709">
    <property type="term" value="P:cell adhesion involved in single-species biofilm formation"/>
    <property type="evidence" value="ECO:0007669"/>
    <property type="project" value="TreeGrafter"/>
</dbReference>
<feature type="domain" description="PAC" evidence="6">
    <location>
        <begin position="324"/>
        <end position="374"/>
    </location>
</feature>
<dbReference type="KEGG" id="tsy:THSYN_04100"/>
<dbReference type="InterPro" id="IPR013767">
    <property type="entry name" value="PAS_fold"/>
</dbReference>
<dbReference type="InterPro" id="IPR050469">
    <property type="entry name" value="Diguanylate_Cyclase"/>
</dbReference>
<dbReference type="PANTHER" id="PTHR45138:SF9">
    <property type="entry name" value="DIGUANYLATE CYCLASE DGCM-RELATED"/>
    <property type="match status" value="1"/>
</dbReference>
<feature type="transmembrane region" description="Helical" evidence="4">
    <location>
        <begin position="124"/>
        <end position="142"/>
    </location>
</feature>
<feature type="transmembrane region" description="Helical" evidence="4">
    <location>
        <begin position="148"/>
        <end position="170"/>
    </location>
</feature>
<dbReference type="Pfam" id="PF00990">
    <property type="entry name" value="GGDEF"/>
    <property type="match status" value="1"/>
</dbReference>
<keyword evidence="4" id="KW-1133">Transmembrane helix</keyword>
<dbReference type="SMART" id="SM00267">
    <property type="entry name" value="GGDEF"/>
    <property type="match status" value="1"/>
</dbReference>
<protein>
    <recommendedName>
        <fullName evidence="2">diguanylate cyclase</fullName>
        <ecNumber evidence="2">2.7.7.65</ecNumber>
    </recommendedName>
</protein>
<dbReference type="InterPro" id="IPR013656">
    <property type="entry name" value="PAS_4"/>
</dbReference>
<keyword evidence="4" id="KW-0472">Membrane</keyword>
<dbReference type="NCBIfam" id="TIGR00229">
    <property type="entry name" value="sensory_box"/>
    <property type="match status" value="2"/>
</dbReference>
<dbReference type="PROSITE" id="PS50113">
    <property type="entry name" value="PAC"/>
    <property type="match status" value="1"/>
</dbReference>
<evidence type="ECO:0000256" key="2">
    <source>
        <dbReference type="ARBA" id="ARBA00012528"/>
    </source>
</evidence>
<dbReference type="SUPFAM" id="SSF55073">
    <property type="entry name" value="Nucleotide cyclase"/>
    <property type="match status" value="1"/>
</dbReference>
<evidence type="ECO:0000313" key="9">
    <source>
        <dbReference type="Proteomes" id="UP000232638"/>
    </source>
</evidence>
<dbReference type="GO" id="GO:0006355">
    <property type="term" value="P:regulation of DNA-templated transcription"/>
    <property type="evidence" value="ECO:0007669"/>
    <property type="project" value="InterPro"/>
</dbReference>
<organism evidence="8 9">
    <name type="scientific">Candidatus Thiodictyon syntrophicum</name>
    <dbReference type="NCBI Taxonomy" id="1166950"/>
    <lineage>
        <taxon>Bacteria</taxon>
        <taxon>Pseudomonadati</taxon>
        <taxon>Pseudomonadota</taxon>
        <taxon>Gammaproteobacteria</taxon>
        <taxon>Chromatiales</taxon>
        <taxon>Chromatiaceae</taxon>
        <taxon>Thiodictyon</taxon>
    </lineage>
</organism>
<dbReference type="SUPFAM" id="SSF55785">
    <property type="entry name" value="PYP-like sensor domain (PAS domain)"/>
    <property type="match status" value="2"/>
</dbReference>
<evidence type="ECO:0000256" key="1">
    <source>
        <dbReference type="ARBA" id="ARBA00001946"/>
    </source>
</evidence>